<dbReference type="SUPFAM" id="SSF49447">
    <property type="entry name" value="Second domain of Mu2 adaptin subunit (ap50) of ap2 adaptor"/>
    <property type="match status" value="1"/>
</dbReference>
<dbReference type="CDD" id="cd09257">
    <property type="entry name" value="AP_muniscins_like_MHD"/>
    <property type="match status" value="1"/>
</dbReference>
<protein>
    <recommendedName>
        <fullName evidence="2">MHD domain-containing protein</fullName>
    </recommendedName>
</protein>
<dbReference type="InterPro" id="IPR028565">
    <property type="entry name" value="MHD"/>
</dbReference>
<evidence type="ECO:0000313" key="3">
    <source>
        <dbReference type="EMBL" id="KAL3773110.1"/>
    </source>
</evidence>
<proteinExistence type="predicted"/>
<comment type="caution">
    <text evidence="3">The sequence shown here is derived from an EMBL/GenBank/DDBJ whole genome shotgun (WGS) entry which is preliminary data.</text>
</comment>
<gene>
    <name evidence="3" type="ORF">ACHAWO_008705</name>
</gene>
<dbReference type="PROSITE" id="PS51072">
    <property type="entry name" value="MHD"/>
    <property type="match status" value="1"/>
</dbReference>
<dbReference type="AlphaFoldDB" id="A0ABD3NAS5"/>
<feature type="region of interest" description="Disordered" evidence="1">
    <location>
        <begin position="627"/>
        <end position="720"/>
    </location>
</feature>
<feature type="region of interest" description="Disordered" evidence="1">
    <location>
        <begin position="584"/>
        <end position="611"/>
    </location>
</feature>
<feature type="compositionally biased region" description="Polar residues" evidence="1">
    <location>
        <begin position="648"/>
        <end position="678"/>
    </location>
</feature>
<accession>A0ABD3NAS5</accession>
<name>A0ABD3NAS5_9STRA</name>
<evidence type="ECO:0000259" key="2">
    <source>
        <dbReference type="PROSITE" id="PS51072"/>
    </source>
</evidence>
<evidence type="ECO:0000313" key="4">
    <source>
        <dbReference type="Proteomes" id="UP001530400"/>
    </source>
</evidence>
<dbReference type="PANTHER" id="PTHR37769:SF1">
    <property type="entry name" value="OS08G0243900 PROTEIN"/>
    <property type="match status" value="1"/>
</dbReference>
<organism evidence="3 4">
    <name type="scientific">Cyclotella atomus</name>
    <dbReference type="NCBI Taxonomy" id="382360"/>
    <lineage>
        <taxon>Eukaryota</taxon>
        <taxon>Sar</taxon>
        <taxon>Stramenopiles</taxon>
        <taxon>Ochrophyta</taxon>
        <taxon>Bacillariophyta</taxon>
        <taxon>Coscinodiscophyceae</taxon>
        <taxon>Thalassiosirophycidae</taxon>
        <taxon>Stephanodiscales</taxon>
        <taxon>Stephanodiscaceae</taxon>
        <taxon>Cyclotella</taxon>
    </lineage>
</organism>
<keyword evidence="4" id="KW-1185">Reference proteome</keyword>
<dbReference type="InterPro" id="IPR036168">
    <property type="entry name" value="AP2_Mu_C_sf"/>
</dbReference>
<sequence>MQLLDTLTLPSAQFTCLSILLQLHHEDFSSSTASTANSAKVNNHYASSTPKPTLHQCHSLTSDKPKIVPVYSAQSKVYYIASSRQSIGHDMDETTLEVAPTPIIKEAIVLTVHYDDLLEPYYTILVDGQEKQTDNSHLSLNPDGVPFTVEGKVGGNDDTTAPRRRSLSHSVIRKDLTIISPLCIIPESSAYSALDSLQKKIMVERGMRDDFIGIDGRGGGGEEETDLSTTKSESKTVAKLPSNSNAQDKGEESTSGGNKTIRKGVSFHQDTKAGKEAIVPRTTPGSMDEKKANDTFTAAGDLPLKLYKPPSSHTRCPLGFHLYYVQLNIEDVKENNEKATTFQRVMSVLLPNISLDSLKPIGKEMQSGVILLTVAMTGPAYDLYGCSALMMNLPNRLQEAMTMLAAVDTTPRKEDIILPLLKEDESKLKKGKPNRKIAFNKSEEEQAAQQTKTMVYDSAYFQRLYMGLLATVMDDDDGLLRDHDTLSLLNNTPSVPQSIAPSSRMKDVSKSKNKLFTFSRRVGKADKYESGDAIDGGIIPLEIEVDSNKSESGSSSHAEIVRRAALQMEILSLAEDDMSLPKYQHAGESERRRNQVKSPKAGGGIAAIASSGRFGRKETQFDLAGFEYKPSSSSGSVSGTASTMASSDDVSTTTGGDETATLSSKYTMLSNTPSVPTLSKSKKDSGGRSSRFKFLQKRKESKTGKSPSKPPLPPQSRQIPQQQVFDPFSYDVDVIDKGQEYKTEANEADSVASGSTKETPEPVGGPAVDAVTHSFSEDESDAKSLPVSAPPTPIPTTEEEDEVDMAEPEYEEEVAVPLGYLDVDLALNEDLTCEYKKSKLSSITVDGTVQVRIKNQEEPSPDDEQQSPIPFFLVFQDHSRHIKTVQENKKFVEHVDARSTAREYTYSITVPRENEYFPVVRYKCSNFLRPVPIRVQSRVRTQGKSCRVALQISSNPQNPSSLVHLTIIMGVPKGIVKGHTLQCNPPGGTFNEQKSVVLWCVSELGGGEKFQLQAMFDLEDEYLDAENDADATAELASKLEFPVLARCQCSGAQLSDISLGVADIADHYPAEINMNIVRRFRVSHKEK</sequence>
<feature type="compositionally biased region" description="Polar residues" evidence="1">
    <location>
        <begin position="241"/>
        <end position="258"/>
    </location>
</feature>
<feature type="region of interest" description="Disordered" evidence="1">
    <location>
        <begin position="210"/>
        <end position="262"/>
    </location>
</feature>
<feature type="domain" description="MHD" evidence="2">
    <location>
        <begin position="818"/>
        <end position="1087"/>
    </location>
</feature>
<dbReference type="EMBL" id="JALLPJ020001247">
    <property type="protein sequence ID" value="KAL3773110.1"/>
    <property type="molecule type" value="Genomic_DNA"/>
</dbReference>
<dbReference type="PANTHER" id="PTHR37769">
    <property type="entry name" value="OS08G0243900 PROTEIN"/>
    <property type="match status" value="1"/>
</dbReference>
<reference evidence="3 4" key="1">
    <citation type="submission" date="2024-10" db="EMBL/GenBank/DDBJ databases">
        <title>Updated reference genomes for cyclostephanoid diatoms.</title>
        <authorList>
            <person name="Roberts W.R."/>
            <person name="Alverson A.J."/>
        </authorList>
    </citation>
    <scope>NUCLEOTIDE SEQUENCE [LARGE SCALE GENOMIC DNA]</scope>
    <source>
        <strain evidence="3 4">AJA010-31</strain>
    </source>
</reference>
<feature type="region of interest" description="Disordered" evidence="1">
    <location>
        <begin position="743"/>
        <end position="805"/>
    </location>
</feature>
<dbReference type="Proteomes" id="UP001530400">
    <property type="component" value="Unassembled WGS sequence"/>
</dbReference>
<dbReference type="Pfam" id="PF00928">
    <property type="entry name" value="Adap_comp_sub"/>
    <property type="match status" value="1"/>
</dbReference>
<feature type="compositionally biased region" description="Low complexity" evidence="1">
    <location>
        <begin position="631"/>
        <end position="647"/>
    </location>
</feature>
<evidence type="ECO:0000256" key="1">
    <source>
        <dbReference type="SAM" id="MobiDB-lite"/>
    </source>
</evidence>